<gene>
    <name evidence="2" type="ORF">NDU88_002258</name>
</gene>
<comment type="caution">
    <text evidence="2">The sequence shown here is derived from an EMBL/GenBank/DDBJ whole genome shotgun (WGS) entry which is preliminary data.</text>
</comment>
<keyword evidence="3" id="KW-1185">Reference proteome</keyword>
<feature type="region of interest" description="Disordered" evidence="1">
    <location>
        <begin position="81"/>
        <end position="103"/>
    </location>
</feature>
<dbReference type="Proteomes" id="UP001066276">
    <property type="component" value="Chromosome 3_2"/>
</dbReference>
<dbReference type="AlphaFoldDB" id="A0AAV7TL38"/>
<sequence length="103" mass="11868">MEEEGAESHTDLLMLYVFQSEPPEMKCTQGERRSSWKLLPEENEPEESRYKGMLGSRQRGMPQHLRRQPSGGLRLWASPAMESGFEEPAEMPESRPCSWRDVG</sequence>
<protein>
    <submittedName>
        <fullName evidence="2">Uncharacterized protein</fullName>
    </submittedName>
</protein>
<dbReference type="EMBL" id="JANPWB010000006">
    <property type="protein sequence ID" value="KAJ1176991.1"/>
    <property type="molecule type" value="Genomic_DNA"/>
</dbReference>
<accession>A0AAV7TL38</accession>
<evidence type="ECO:0000256" key="1">
    <source>
        <dbReference type="SAM" id="MobiDB-lite"/>
    </source>
</evidence>
<feature type="region of interest" description="Disordered" evidence="1">
    <location>
        <begin position="25"/>
        <end position="47"/>
    </location>
</feature>
<evidence type="ECO:0000313" key="3">
    <source>
        <dbReference type="Proteomes" id="UP001066276"/>
    </source>
</evidence>
<organism evidence="2 3">
    <name type="scientific">Pleurodeles waltl</name>
    <name type="common">Iberian ribbed newt</name>
    <dbReference type="NCBI Taxonomy" id="8319"/>
    <lineage>
        <taxon>Eukaryota</taxon>
        <taxon>Metazoa</taxon>
        <taxon>Chordata</taxon>
        <taxon>Craniata</taxon>
        <taxon>Vertebrata</taxon>
        <taxon>Euteleostomi</taxon>
        <taxon>Amphibia</taxon>
        <taxon>Batrachia</taxon>
        <taxon>Caudata</taxon>
        <taxon>Salamandroidea</taxon>
        <taxon>Salamandridae</taxon>
        <taxon>Pleurodelinae</taxon>
        <taxon>Pleurodeles</taxon>
    </lineage>
</organism>
<proteinExistence type="predicted"/>
<reference evidence="2" key="1">
    <citation type="journal article" date="2022" name="bioRxiv">
        <title>Sequencing and chromosome-scale assembly of the giantPleurodeles waltlgenome.</title>
        <authorList>
            <person name="Brown T."/>
            <person name="Elewa A."/>
            <person name="Iarovenko S."/>
            <person name="Subramanian E."/>
            <person name="Araus A.J."/>
            <person name="Petzold A."/>
            <person name="Susuki M."/>
            <person name="Suzuki K.-i.T."/>
            <person name="Hayashi T."/>
            <person name="Toyoda A."/>
            <person name="Oliveira C."/>
            <person name="Osipova E."/>
            <person name="Leigh N.D."/>
            <person name="Simon A."/>
            <person name="Yun M.H."/>
        </authorList>
    </citation>
    <scope>NUCLEOTIDE SEQUENCE</scope>
    <source>
        <strain evidence="2">20211129_DDA</strain>
        <tissue evidence="2">Liver</tissue>
    </source>
</reference>
<name>A0AAV7TL38_PLEWA</name>
<evidence type="ECO:0000313" key="2">
    <source>
        <dbReference type="EMBL" id="KAJ1176991.1"/>
    </source>
</evidence>